<sequence>MPQPDAAFHVRGARGRQDGEVLIHRFPLARLGTTLLLSALAASTAAAQSTPSLKLPANYLSRFGSTELVVSTESGYGVRYFPLMFDQDIRISLVKAPTYWDYNISTRTNDTTLAAGVFYNKPRLEITRDPSKGVQYSGLLQGRGAYSKVSGGYAFTVSKDRVRVLNNVGVAITPTVAAPYTQSEVSGGYGKSFGKLNTYVGSTARLYTFPVQKQLQGSFDAVAVANISPVKGLTLDASHFERFVGGQVAVPDFGLGRYQESNVGVTYRLPGAGAASGFGVGAVRSRLTHTWQNDYTYLRGDLLLNVGFIPSLFGPSVGYQWSPTGKDNKWLISLVTLPK</sequence>
<dbReference type="RefSeq" id="WP_380003264.1">
    <property type="nucleotide sequence ID" value="NZ_JBHLTA010000019.1"/>
</dbReference>
<dbReference type="EMBL" id="JACHFN010000002">
    <property type="protein sequence ID" value="MBB5233388.1"/>
    <property type="molecule type" value="Genomic_DNA"/>
</dbReference>
<dbReference type="AlphaFoldDB" id="A0A7W8LP41"/>
<gene>
    <name evidence="1" type="ORF">HNQ09_000805</name>
</gene>
<organism evidence="1 2">
    <name type="scientific">Deinococcus budaensis</name>
    <dbReference type="NCBI Taxonomy" id="1665626"/>
    <lineage>
        <taxon>Bacteria</taxon>
        <taxon>Thermotogati</taxon>
        <taxon>Deinococcota</taxon>
        <taxon>Deinococci</taxon>
        <taxon>Deinococcales</taxon>
        <taxon>Deinococcaceae</taxon>
        <taxon>Deinococcus</taxon>
    </lineage>
</organism>
<dbReference type="Proteomes" id="UP000525389">
    <property type="component" value="Unassembled WGS sequence"/>
</dbReference>
<protein>
    <submittedName>
        <fullName evidence="1">Uncharacterized protein</fullName>
    </submittedName>
</protein>
<name>A0A7W8LP41_9DEIO</name>
<evidence type="ECO:0000313" key="2">
    <source>
        <dbReference type="Proteomes" id="UP000525389"/>
    </source>
</evidence>
<reference evidence="1 2" key="1">
    <citation type="submission" date="2020-08" db="EMBL/GenBank/DDBJ databases">
        <title>Genomic Encyclopedia of Type Strains, Phase IV (KMG-IV): sequencing the most valuable type-strain genomes for metagenomic binning, comparative biology and taxonomic classification.</title>
        <authorList>
            <person name="Goeker M."/>
        </authorList>
    </citation>
    <scope>NUCLEOTIDE SEQUENCE [LARGE SCALE GENOMIC DNA]</scope>
    <source>
        <strain evidence="1 2">DSM 101791</strain>
    </source>
</reference>
<comment type="caution">
    <text evidence="1">The sequence shown here is derived from an EMBL/GenBank/DDBJ whole genome shotgun (WGS) entry which is preliminary data.</text>
</comment>
<keyword evidence="2" id="KW-1185">Reference proteome</keyword>
<evidence type="ECO:0000313" key="1">
    <source>
        <dbReference type="EMBL" id="MBB5233388.1"/>
    </source>
</evidence>
<accession>A0A7W8LP41</accession>
<proteinExistence type="predicted"/>